<keyword evidence="3" id="KW-1185">Reference proteome</keyword>
<dbReference type="Proteomes" id="UP000292082">
    <property type="component" value="Unassembled WGS sequence"/>
</dbReference>
<feature type="non-terminal residue" evidence="2">
    <location>
        <position position="162"/>
    </location>
</feature>
<evidence type="ECO:0000313" key="2">
    <source>
        <dbReference type="EMBL" id="TBU52817.1"/>
    </source>
</evidence>
<name>A0A4Q9PH28_9APHY</name>
<feature type="compositionally biased region" description="Pro residues" evidence="1">
    <location>
        <begin position="47"/>
        <end position="62"/>
    </location>
</feature>
<sequence>MDPGNGRKRAYTSRICKALRCITLAAASSSTLLTNSPRSPTSERAPHPPPSSFPPPPSPPPCLRIRPRRHEQRHGGQVRLQPAQLGPSADAGRAGVHSPTNQTSGAWACSVCPVWCHSVHNLHPAFLLRVLSTDQSSILLIDDTYFRLSTQSTACQPACPAL</sequence>
<feature type="region of interest" description="Disordered" evidence="1">
    <location>
        <begin position="30"/>
        <end position="99"/>
    </location>
</feature>
<organism evidence="2 3">
    <name type="scientific">Dichomitus squalens</name>
    <dbReference type="NCBI Taxonomy" id="114155"/>
    <lineage>
        <taxon>Eukaryota</taxon>
        <taxon>Fungi</taxon>
        <taxon>Dikarya</taxon>
        <taxon>Basidiomycota</taxon>
        <taxon>Agaricomycotina</taxon>
        <taxon>Agaricomycetes</taxon>
        <taxon>Polyporales</taxon>
        <taxon>Polyporaceae</taxon>
        <taxon>Dichomitus</taxon>
    </lineage>
</organism>
<accession>A0A4Q9PH28</accession>
<evidence type="ECO:0000313" key="3">
    <source>
        <dbReference type="Proteomes" id="UP000292082"/>
    </source>
</evidence>
<proteinExistence type="predicted"/>
<reference evidence="2 3" key="1">
    <citation type="submission" date="2019-01" db="EMBL/GenBank/DDBJ databases">
        <title>Draft genome sequences of three monokaryotic isolates of the white-rot basidiomycete fungus Dichomitus squalens.</title>
        <authorList>
            <consortium name="DOE Joint Genome Institute"/>
            <person name="Lopez S.C."/>
            <person name="Andreopoulos B."/>
            <person name="Pangilinan J."/>
            <person name="Lipzen A."/>
            <person name="Riley R."/>
            <person name="Ahrendt S."/>
            <person name="Ng V."/>
            <person name="Barry K."/>
            <person name="Daum C."/>
            <person name="Grigoriev I.V."/>
            <person name="Hilden K.S."/>
            <person name="Makela M.R."/>
            <person name="de Vries R.P."/>
        </authorList>
    </citation>
    <scope>NUCLEOTIDE SEQUENCE [LARGE SCALE GENOMIC DNA]</scope>
    <source>
        <strain evidence="2 3">CBS 464.89</strain>
    </source>
</reference>
<protein>
    <submittedName>
        <fullName evidence="2">Uncharacterized protein</fullName>
    </submittedName>
</protein>
<dbReference type="EMBL" id="ML145235">
    <property type="protein sequence ID" value="TBU52817.1"/>
    <property type="molecule type" value="Genomic_DNA"/>
</dbReference>
<dbReference type="AlphaFoldDB" id="A0A4Q9PH28"/>
<gene>
    <name evidence="2" type="ORF">BD310DRAFT_939321</name>
</gene>
<evidence type="ECO:0000256" key="1">
    <source>
        <dbReference type="SAM" id="MobiDB-lite"/>
    </source>
</evidence>